<gene>
    <name evidence="3" type="ORF">MPIPNATIZW_LOCUS2472</name>
</gene>
<dbReference type="InterPro" id="IPR013783">
    <property type="entry name" value="Ig-like_fold"/>
</dbReference>
<dbReference type="PROSITE" id="PS50835">
    <property type="entry name" value="IG_LIKE"/>
    <property type="match status" value="1"/>
</dbReference>
<evidence type="ECO:0000256" key="1">
    <source>
        <dbReference type="SAM" id="MobiDB-lite"/>
    </source>
</evidence>
<keyword evidence="4" id="KW-1185">Reference proteome</keyword>
<evidence type="ECO:0000313" key="4">
    <source>
        <dbReference type="Proteomes" id="UP001314169"/>
    </source>
</evidence>
<accession>A0ABN9Z740</accession>
<proteinExistence type="predicted"/>
<evidence type="ECO:0000313" key="3">
    <source>
        <dbReference type="EMBL" id="CAK6434166.1"/>
    </source>
</evidence>
<feature type="compositionally biased region" description="Low complexity" evidence="1">
    <location>
        <begin position="1"/>
        <end position="30"/>
    </location>
</feature>
<dbReference type="InterPro" id="IPR036179">
    <property type="entry name" value="Ig-like_dom_sf"/>
</dbReference>
<dbReference type="InterPro" id="IPR007110">
    <property type="entry name" value="Ig-like_dom"/>
</dbReference>
<reference evidence="3" key="1">
    <citation type="submission" date="2023-12" db="EMBL/GenBank/DDBJ databases">
        <authorList>
            <person name="Brown T."/>
        </authorList>
    </citation>
    <scope>NUCLEOTIDE SEQUENCE</scope>
</reference>
<dbReference type="Gene3D" id="2.60.40.10">
    <property type="entry name" value="Immunoglobulins"/>
    <property type="match status" value="1"/>
</dbReference>
<feature type="region of interest" description="Disordered" evidence="1">
    <location>
        <begin position="1"/>
        <end position="40"/>
    </location>
</feature>
<sequence length="176" mass="19044">MPSPPLGSSLSCLSPDSSSSPRSPWPASGSGPDGRPRVTLLPPLLSDQAQRVPAMGAFHLFCQATGPADVHVVWEKNGRELEACVPVQTLALPGGGAHVRSWLQDAVRESAEYRCSVRSSTGSQASGVRVTVLEPEVTPQEKWTRELATWRAVAGEHGRLMQSWRKAWESCNKDTF</sequence>
<dbReference type="EMBL" id="OY882867">
    <property type="protein sequence ID" value="CAK6434166.1"/>
    <property type="molecule type" value="Genomic_DNA"/>
</dbReference>
<organism evidence="3 4">
    <name type="scientific">Pipistrellus nathusii</name>
    <name type="common">Nathusius' pipistrelle</name>
    <dbReference type="NCBI Taxonomy" id="59473"/>
    <lineage>
        <taxon>Eukaryota</taxon>
        <taxon>Metazoa</taxon>
        <taxon>Chordata</taxon>
        <taxon>Craniata</taxon>
        <taxon>Vertebrata</taxon>
        <taxon>Euteleostomi</taxon>
        <taxon>Mammalia</taxon>
        <taxon>Eutheria</taxon>
        <taxon>Laurasiatheria</taxon>
        <taxon>Chiroptera</taxon>
        <taxon>Yangochiroptera</taxon>
        <taxon>Vespertilionidae</taxon>
        <taxon>Pipistrellus</taxon>
    </lineage>
</organism>
<dbReference type="Proteomes" id="UP001314169">
    <property type="component" value="Chromosome 10"/>
</dbReference>
<feature type="domain" description="Ig-like" evidence="2">
    <location>
        <begin position="36"/>
        <end position="131"/>
    </location>
</feature>
<name>A0ABN9Z740_PIPNA</name>
<protein>
    <recommendedName>
        <fullName evidence="2">Ig-like domain-containing protein</fullName>
    </recommendedName>
</protein>
<evidence type="ECO:0000259" key="2">
    <source>
        <dbReference type="PROSITE" id="PS50835"/>
    </source>
</evidence>
<dbReference type="SUPFAM" id="SSF48726">
    <property type="entry name" value="Immunoglobulin"/>
    <property type="match status" value="1"/>
</dbReference>